<proteinExistence type="predicted"/>
<feature type="compositionally biased region" description="Basic residues" evidence="1">
    <location>
        <begin position="99"/>
        <end position="115"/>
    </location>
</feature>
<sequence length="115" mass="13851">MERLEIQGVTYELVKNHKNGWNPDAFQKRYSEVLDKYEFIVGDWGYGQLRLKGFFTDRHPRATRETKISHFEEYLHEFCNFGCAYFVLRRVKPPPPQQRRGRQKGRRSKNSCHSR</sequence>
<evidence type="ECO:0000256" key="1">
    <source>
        <dbReference type="SAM" id="MobiDB-lite"/>
    </source>
</evidence>
<organism evidence="2 3">
    <name type="scientific">Desmospora profundinema</name>
    <dbReference type="NCBI Taxonomy" id="1571184"/>
    <lineage>
        <taxon>Bacteria</taxon>
        <taxon>Bacillati</taxon>
        <taxon>Bacillota</taxon>
        <taxon>Bacilli</taxon>
        <taxon>Bacillales</taxon>
        <taxon>Thermoactinomycetaceae</taxon>
        <taxon>Desmospora</taxon>
    </lineage>
</organism>
<name>A0ABU1IN76_9BACL</name>
<comment type="caution">
    <text evidence="2">The sequence shown here is derived from an EMBL/GenBank/DDBJ whole genome shotgun (WGS) entry which is preliminary data.</text>
</comment>
<dbReference type="EMBL" id="JAVDQG010000004">
    <property type="protein sequence ID" value="MDR6226231.1"/>
    <property type="molecule type" value="Genomic_DNA"/>
</dbReference>
<dbReference type="InterPro" id="IPR009370">
    <property type="entry name" value="YutD-like"/>
</dbReference>
<dbReference type="RefSeq" id="WP_309865841.1">
    <property type="nucleotide sequence ID" value="NZ_JAVDQG010000004.1"/>
</dbReference>
<reference evidence="2 3" key="1">
    <citation type="submission" date="2023-07" db="EMBL/GenBank/DDBJ databases">
        <title>Genomic Encyclopedia of Type Strains, Phase IV (KMG-IV): sequencing the most valuable type-strain genomes for metagenomic binning, comparative biology and taxonomic classification.</title>
        <authorList>
            <person name="Goeker M."/>
        </authorList>
    </citation>
    <scope>NUCLEOTIDE SEQUENCE [LARGE SCALE GENOMIC DNA]</scope>
    <source>
        <strain evidence="2 3">DSM 45903</strain>
    </source>
</reference>
<dbReference type="Pfam" id="PF06265">
    <property type="entry name" value="YutD-like"/>
    <property type="match status" value="1"/>
</dbReference>
<keyword evidence="3" id="KW-1185">Reference proteome</keyword>
<dbReference type="PIRSF" id="PIRSF012565">
    <property type="entry name" value="DUF1027"/>
    <property type="match status" value="1"/>
</dbReference>
<dbReference type="Gene3D" id="3.50.4.20">
    <property type="match status" value="1"/>
</dbReference>
<dbReference type="InterPro" id="IPR038141">
    <property type="entry name" value="YutD-like_sf"/>
</dbReference>
<protein>
    <submittedName>
        <fullName evidence="2">Uncharacterized protein YutD</fullName>
    </submittedName>
</protein>
<evidence type="ECO:0000313" key="3">
    <source>
        <dbReference type="Proteomes" id="UP001185012"/>
    </source>
</evidence>
<evidence type="ECO:0000313" key="2">
    <source>
        <dbReference type="EMBL" id="MDR6226231.1"/>
    </source>
</evidence>
<dbReference type="Proteomes" id="UP001185012">
    <property type="component" value="Unassembled WGS sequence"/>
</dbReference>
<gene>
    <name evidence="2" type="ORF">JOE21_002237</name>
</gene>
<feature type="region of interest" description="Disordered" evidence="1">
    <location>
        <begin position="92"/>
        <end position="115"/>
    </location>
</feature>
<accession>A0ABU1IN76</accession>